<dbReference type="Gene3D" id="3.40.190.10">
    <property type="entry name" value="Periplasmic binding protein-like II"/>
    <property type="match status" value="2"/>
</dbReference>
<dbReference type="InterPro" id="IPR006311">
    <property type="entry name" value="TAT_signal"/>
</dbReference>
<dbReference type="RefSeq" id="WP_207893204.1">
    <property type="nucleotide sequence ID" value="NZ_CP119676.1"/>
</dbReference>
<accession>A0A4R3J6S6</accession>
<reference evidence="2 3" key="1">
    <citation type="submission" date="2019-03" db="EMBL/GenBank/DDBJ databases">
        <title>Genomic Encyclopedia of Type Strains, Phase IV (KMG-IV): sequencing the most valuable type-strain genomes for metagenomic binning, comparative biology and taxonomic classification.</title>
        <authorList>
            <person name="Goeker M."/>
        </authorList>
    </citation>
    <scope>NUCLEOTIDE SEQUENCE [LARGE SCALE GENOMIC DNA]</scope>
    <source>
        <strain evidence="2 3">DSM 101688</strain>
    </source>
</reference>
<proteinExistence type="predicted"/>
<dbReference type="Pfam" id="PF12974">
    <property type="entry name" value="Phosphonate-bd"/>
    <property type="match status" value="1"/>
</dbReference>
<keyword evidence="1" id="KW-0732">Signal</keyword>
<feature type="signal peptide" evidence="1">
    <location>
        <begin position="1"/>
        <end position="30"/>
    </location>
</feature>
<keyword evidence="3" id="KW-1185">Reference proteome</keyword>
<sequence length="294" mass="33477">MTMLRWRTRRGFIRGAAALTAMAAIPGALAAERRDIRFGVTPAFLHDQHLLLERWRVYLTKRLGRKVVFVQRDSYQETMNLLRLNQLDFAWICDYPYLTLRHIVRLMAVPLYQGRPTYRSYLIVGSADGTTRGYPDLRGKIFAYADPYSNTGYLSPRFEIRRQGDDPAHYFRKTFFTWSHRKVIEAVAAGLANGGAVDSYVWDTLNKVEPELTAKTRIAWRSPEYGAPPLVASDATVSESDFTKMQALLMDMADDPEGRKILDGLNIGGFSVQNPAIYDSVAQMMRAFGEYSPR</sequence>
<dbReference type="SUPFAM" id="SSF53850">
    <property type="entry name" value="Periplasmic binding protein-like II"/>
    <property type="match status" value="1"/>
</dbReference>
<dbReference type="PROSITE" id="PS51318">
    <property type="entry name" value="TAT"/>
    <property type="match status" value="1"/>
</dbReference>
<evidence type="ECO:0000313" key="2">
    <source>
        <dbReference type="EMBL" id="TCS60556.1"/>
    </source>
</evidence>
<dbReference type="AlphaFoldDB" id="A0A4R3J6S6"/>
<gene>
    <name evidence="2" type="ORF">EDD55_11030</name>
</gene>
<evidence type="ECO:0000256" key="1">
    <source>
        <dbReference type="SAM" id="SignalP"/>
    </source>
</evidence>
<name>A0A4R3J6S6_9PROT</name>
<evidence type="ECO:0000313" key="3">
    <source>
        <dbReference type="Proteomes" id="UP000295304"/>
    </source>
</evidence>
<dbReference type="EMBL" id="SLZW01000010">
    <property type="protein sequence ID" value="TCS60556.1"/>
    <property type="molecule type" value="Genomic_DNA"/>
</dbReference>
<dbReference type="Proteomes" id="UP000295304">
    <property type="component" value="Unassembled WGS sequence"/>
</dbReference>
<comment type="caution">
    <text evidence="2">The sequence shown here is derived from an EMBL/GenBank/DDBJ whole genome shotgun (WGS) entry which is preliminary data.</text>
</comment>
<dbReference type="PANTHER" id="PTHR35841">
    <property type="entry name" value="PHOSPHONATES-BINDING PERIPLASMIC PROTEIN"/>
    <property type="match status" value="1"/>
</dbReference>
<feature type="chain" id="PRO_5020896037" evidence="1">
    <location>
        <begin position="31"/>
        <end position="294"/>
    </location>
</feature>
<organism evidence="2 3">
    <name type="scientific">Varunaivibrio sulfuroxidans</name>
    <dbReference type="NCBI Taxonomy" id="1773489"/>
    <lineage>
        <taxon>Bacteria</taxon>
        <taxon>Pseudomonadati</taxon>
        <taxon>Pseudomonadota</taxon>
        <taxon>Alphaproteobacteria</taxon>
        <taxon>Rhodospirillales</taxon>
        <taxon>Magnetovibrionaceae</taxon>
        <taxon>Varunaivibrio</taxon>
    </lineage>
</organism>
<dbReference type="CDD" id="cd13571">
    <property type="entry name" value="PBP2_PnhD_1"/>
    <property type="match status" value="1"/>
</dbReference>
<protein>
    <submittedName>
        <fullName evidence="2">Phosphonate transport system substrate-binding protein</fullName>
    </submittedName>
</protein>
<dbReference type="PANTHER" id="PTHR35841:SF1">
    <property type="entry name" value="PHOSPHONATES-BINDING PERIPLASMIC PROTEIN"/>
    <property type="match status" value="1"/>
</dbReference>